<dbReference type="CDD" id="cd07177">
    <property type="entry name" value="terB_like"/>
    <property type="match status" value="1"/>
</dbReference>
<dbReference type="Pfam" id="PF04391">
    <property type="entry name" value="DUF533"/>
    <property type="match status" value="1"/>
</dbReference>
<organism evidence="2 3">
    <name type="scientific">Marivirga atlantica</name>
    <dbReference type="NCBI Taxonomy" id="1548457"/>
    <lineage>
        <taxon>Bacteria</taxon>
        <taxon>Pseudomonadati</taxon>
        <taxon>Bacteroidota</taxon>
        <taxon>Cytophagia</taxon>
        <taxon>Cytophagales</taxon>
        <taxon>Marivirgaceae</taxon>
        <taxon>Marivirga</taxon>
    </lineage>
</organism>
<dbReference type="AlphaFoldDB" id="A0A937DDH7"/>
<keyword evidence="1" id="KW-1133">Transmembrane helix</keyword>
<reference evidence="2" key="1">
    <citation type="submission" date="2021-01" db="EMBL/GenBank/DDBJ databases">
        <title>Marivirga sp. nov., isolated from intertidal surface sediments.</title>
        <authorList>
            <person name="Zhang M."/>
        </authorList>
    </citation>
    <scope>NUCLEOTIDE SEQUENCE</scope>
    <source>
        <strain evidence="2">SM1354</strain>
    </source>
</reference>
<dbReference type="InterPro" id="IPR007486">
    <property type="entry name" value="YebE"/>
</dbReference>
<keyword evidence="1" id="KW-0472">Membrane</keyword>
<dbReference type="RefSeq" id="WP_201917631.1">
    <property type="nucleotide sequence ID" value="NZ_JAERQG010000001.1"/>
</dbReference>
<name>A0A937DDH7_9BACT</name>
<evidence type="ECO:0000313" key="2">
    <source>
        <dbReference type="EMBL" id="MBL0764237.1"/>
    </source>
</evidence>
<dbReference type="EMBL" id="JAERQG010000001">
    <property type="protein sequence ID" value="MBL0764237.1"/>
    <property type="molecule type" value="Genomic_DNA"/>
</dbReference>
<evidence type="ECO:0000256" key="1">
    <source>
        <dbReference type="SAM" id="Phobius"/>
    </source>
</evidence>
<accession>A0A937DDH7</accession>
<protein>
    <submittedName>
        <fullName evidence="2">DUF533 domain-containing protein</fullName>
    </submittedName>
</protein>
<comment type="caution">
    <text evidence="2">The sequence shown here is derived from an EMBL/GenBank/DDBJ whole genome shotgun (WGS) entry which is preliminary data.</text>
</comment>
<sequence length="417" mass="48913">MNPSARGWLERYISYRSDYPIDISNHRIEDKDALLYRIIQPTGLIYGHPVHSPDLRHPKEQRWNSLGRMKVVLLESFFHSALLKNNYQPSSQDEWKDFYFETGQSIGPFYDHLNPVAAKKRFSFFSKSKSNEFSHAEQSLRKNLFLQSRWDYFWASLFHNSLLFLDAYYFGEWRAGKFSNIKWHKDAMKMMLLKVLAAAAHANHIIEREERNMFYSFLNSADLTSGHQQVAKDAFNDGITLDEIDLRQADTWILRRYVLELAILMIWSDKVVTEEERGFLSKLAKRLGFSETELDVSLIAIESFVLENWKDVYFLQSKHSFKVISETVVDRISFVVKKNKDSLLQEIRESKELFELVERSKKESLTEEEKEKVRIQMIDVLKTIPAFVIIALPGTFLTLPILLKILPKEAFPTSFQD</sequence>
<keyword evidence="3" id="KW-1185">Reference proteome</keyword>
<feature type="transmembrane region" description="Helical" evidence="1">
    <location>
        <begin position="380"/>
        <end position="403"/>
    </location>
</feature>
<gene>
    <name evidence="2" type="ORF">JKP34_03165</name>
</gene>
<dbReference type="Gene3D" id="1.10.3680.10">
    <property type="entry name" value="TerB-like"/>
    <property type="match status" value="1"/>
</dbReference>
<dbReference type="SUPFAM" id="SSF158682">
    <property type="entry name" value="TerB-like"/>
    <property type="match status" value="1"/>
</dbReference>
<keyword evidence="1" id="KW-0812">Transmembrane</keyword>
<dbReference type="Proteomes" id="UP000642920">
    <property type="component" value="Unassembled WGS sequence"/>
</dbReference>
<dbReference type="InterPro" id="IPR029024">
    <property type="entry name" value="TerB-like"/>
</dbReference>
<proteinExistence type="predicted"/>
<evidence type="ECO:0000313" key="3">
    <source>
        <dbReference type="Proteomes" id="UP000642920"/>
    </source>
</evidence>